<sequence length="57" mass="6420">MTLLPLHIYSLQSHNLFSKQFWGTPHIGSQVKPKATILFAGRVSILASSHHPIARVW</sequence>
<reference evidence="1 2" key="1">
    <citation type="submission" date="2024-01" db="EMBL/GenBank/DDBJ databases">
        <title>Genome assemblies of Stephania.</title>
        <authorList>
            <person name="Yang L."/>
        </authorList>
    </citation>
    <scope>NUCLEOTIDE SEQUENCE [LARGE SCALE GENOMIC DNA]</scope>
    <source>
        <strain evidence="1">JXDWG</strain>
        <tissue evidence="1">Leaf</tissue>
    </source>
</reference>
<organism evidence="1 2">
    <name type="scientific">Stephania cephalantha</name>
    <dbReference type="NCBI Taxonomy" id="152367"/>
    <lineage>
        <taxon>Eukaryota</taxon>
        <taxon>Viridiplantae</taxon>
        <taxon>Streptophyta</taxon>
        <taxon>Embryophyta</taxon>
        <taxon>Tracheophyta</taxon>
        <taxon>Spermatophyta</taxon>
        <taxon>Magnoliopsida</taxon>
        <taxon>Ranunculales</taxon>
        <taxon>Menispermaceae</taxon>
        <taxon>Menispermoideae</taxon>
        <taxon>Cissampelideae</taxon>
        <taxon>Stephania</taxon>
    </lineage>
</organism>
<comment type="caution">
    <text evidence="1">The sequence shown here is derived from an EMBL/GenBank/DDBJ whole genome shotgun (WGS) entry which is preliminary data.</text>
</comment>
<evidence type="ECO:0000313" key="2">
    <source>
        <dbReference type="Proteomes" id="UP001419268"/>
    </source>
</evidence>
<accession>A0AAP0HWJ5</accession>
<keyword evidence="2" id="KW-1185">Reference proteome</keyword>
<dbReference type="EMBL" id="JBBNAG010000010">
    <property type="protein sequence ID" value="KAK9100332.1"/>
    <property type="molecule type" value="Genomic_DNA"/>
</dbReference>
<protein>
    <submittedName>
        <fullName evidence="1">Uncharacterized protein</fullName>
    </submittedName>
</protein>
<name>A0AAP0HWJ5_9MAGN</name>
<evidence type="ECO:0000313" key="1">
    <source>
        <dbReference type="EMBL" id="KAK9100332.1"/>
    </source>
</evidence>
<gene>
    <name evidence="1" type="ORF">Scep_023762</name>
</gene>
<proteinExistence type="predicted"/>
<dbReference type="AlphaFoldDB" id="A0AAP0HWJ5"/>
<dbReference type="Proteomes" id="UP001419268">
    <property type="component" value="Unassembled WGS sequence"/>
</dbReference>